<feature type="compositionally biased region" description="Acidic residues" evidence="1">
    <location>
        <begin position="169"/>
        <end position="196"/>
    </location>
</feature>
<accession>A0A2U1Q7I2</accession>
<dbReference type="PANTHER" id="PTHR48258:SF4">
    <property type="entry name" value="DUF4216 DOMAIN-CONTAINING PROTEIN"/>
    <property type="match status" value="1"/>
</dbReference>
<sequence>MQEDPYIDEGTLDRARDEKFSQWFKEHIQSNDGNEHLKVLARGPMRYVESHKGYFVNGYKFHTLKHGDGRVTHNSGVCVKGSTYNEFESDYYGLLVEVLEVNYRDSNVADDNVDVEEFFQENEMPICSNTTDTNENVEIISLVTQGEIEEVGDLDVGDAYMEVSENEEDFVDTYDDSNDDTELDLSDHSSDEEEVNLSDHSLNDYRGNPDDADNDNGITSRGRVISGNVSFGGSSGTFGWGNPNDTYHDNGIRSRGRGRGGSGNIGGSNSTFGCGNPDDAVYDNGITSRGRGRGISGNTTIGGSNSTFGRANPDDAVYDNGITSRGRGISGNTTNGGSSSTSGCANPPDAIMIMGSEVGEGEGAEVEILVVVVHLDAGIQMMLLMIMGSKVGEGAEVETLVVVVVHPDADQYQWHPLENAAVRRAWENVMSSRFSDILGQCRREAAFRATLDNIKVGNDLSVLKPYAPSWIDQADWEDMIDRLWNTSGWKKKLAHARQIK</sequence>
<gene>
    <name evidence="2" type="ORF">CTI12_AA066350</name>
</gene>
<dbReference type="Proteomes" id="UP000245207">
    <property type="component" value="Unassembled WGS sequence"/>
</dbReference>
<evidence type="ECO:0000256" key="1">
    <source>
        <dbReference type="SAM" id="MobiDB-lite"/>
    </source>
</evidence>
<evidence type="ECO:0000313" key="3">
    <source>
        <dbReference type="Proteomes" id="UP000245207"/>
    </source>
</evidence>
<organism evidence="2 3">
    <name type="scientific">Artemisia annua</name>
    <name type="common">Sweet wormwood</name>
    <dbReference type="NCBI Taxonomy" id="35608"/>
    <lineage>
        <taxon>Eukaryota</taxon>
        <taxon>Viridiplantae</taxon>
        <taxon>Streptophyta</taxon>
        <taxon>Embryophyta</taxon>
        <taxon>Tracheophyta</taxon>
        <taxon>Spermatophyta</taxon>
        <taxon>Magnoliopsida</taxon>
        <taxon>eudicotyledons</taxon>
        <taxon>Gunneridae</taxon>
        <taxon>Pentapetalae</taxon>
        <taxon>asterids</taxon>
        <taxon>campanulids</taxon>
        <taxon>Asterales</taxon>
        <taxon>Asteraceae</taxon>
        <taxon>Asteroideae</taxon>
        <taxon>Anthemideae</taxon>
        <taxon>Artemisiinae</taxon>
        <taxon>Artemisia</taxon>
    </lineage>
</organism>
<feature type="region of interest" description="Disordered" evidence="1">
    <location>
        <begin position="242"/>
        <end position="278"/>
    </location>
</feature>
<feature type="compositionally biased region" description="Low complexity" evidence="1">
    <location>
        <begin position="296"/>
        <end position="307"/>
    </location>
</feature>
<feature type="compositionally biased region" description="Low complexity" evidence="1">
    <location>
        <begin position="325"/>
        <end position="343"/>
    </location>
</feature>
<dbReference type="OrthoDB" id="1934032at2759"/>
<evidence type="ECO:0000313" key="2">
    <source>
        <dbReference type="EMBL" id="PWA93923.1"/>
    </source>
</evidence>
<comment type="caution">
    <text evidence="2">The sequence shown here is derived from an EMBL/GenBank/DDBJ whole genome shotgun (WGS) entry which is preliminary data.</text>
</comment>
<name>A0A2U1Q7I2_ARTAN</name>
<dbReference type="EMBL" id="PKPP01000347">
    <property type="protein sequence ID" value="PWA93923.1"/>
    <property type="molecule type" value="Genomic_DNA"/>
</dbReference>
<dbReference type="AlphaFoldDB" id="A0A2U1Q7I2"/>
<dbReference type="PANTHER" id="PTHR48258">
    <property type="entry name" value="DUF4218 DOMAIN-CONTAINING PROTEIN-RELATED"/>
    <property type="match status" value="1"/>
</dbReference>
<feature type="region of interest" description="Disordered" evidence="1">
    <location>
        <begin position="291"/>
        <end position="344"/>
    </location>
</feature>
<keyword evidence="3" id="KW-1185">Reference proteome</keyword>
<feature type="region of interest" description="Disordered" evidence="1">
    <location>
        <begin position="169"/>
        <end position="218"/>
    </location>
</feature>
<proteinExistence type="predicted"/>
<reference evidence="2 3" key="1">
    <citation type="journal article" date="2018" name="Mol. Plant">
        <title>The genome of Artemisia annua provides insight into the evolution of Asteraceae family and artemisinin biosynthesis.</title>
        <authorList>
            <person name="Shen Q."/>
            <person name="Zhang L."/>
            <person name="Liao Z."/>
            <person name="Wang S."/>
            <person name="Yan T."/>
            <person name="Shi P."/>
            <person name="Liu M."/>
            <person name="Fu X."/>
            <person name="Pan Q."/>
            <person name="Wang Y."/>
            <person name="Lv Z."/>
            <person name="Lu X."/>
            <person name="Zhang F."/>
            <person name="Jiang W."/>
            <person name="Ma Y."/>
            <person name="Chen M."/>
            <person name="Hao X."/>
            <person name="Li L."/>
            <person name="Tang Y."/>
            <person name="Lv G."/>
            <person name="Zhou Y."/>
            <person name="Sun X."/>
            <person name="Brodelius P.E."/>
            <person name="Rose J.K.C."/>
            <person name="Tang K."/>
        </authorList>
    </citation>
    <scope>NUCLEOTIDE SEQUENCE [LARGE SCALE GENOMIC DNA]</scope>
    <source>
        <strain evidence="3">cv. Huhao1</strain>
        <tissue evidence="2">Leaf</tissue>
    </source>
</reference>
<protein>
    <submittedName>
        <fullName evidence="2">Uncharacterized protein</fullName>
    </submittedName>
</protein>